<dbReference type="Gene3D" id="2.60.120.260">
    <property type="entry name" value="Galactose-binding domain-like"/>
    <property type="match status" value="1"/>
</dbReference>
<dbReference type="Pfam" id="PF00703">
    <property type="entry name" value="Glyco_hydro_2"/>
    <property type="match status" value="1"/>
</dbReference>
<dbReference type="Pfam" id="PF02837">
    <property type="entry name" value="Glyco_hydro_2_N"/>
    <property type="match status" value="1"/>
</dbReference>
<feature type="domain" description="Glycosyl hydrolases family 2 sugar binding" evidence="6">
    <location>
        <begin position="21"/>
        <end position="175"/>
    </location>
</feature>
<comment type="similarity">
    <text evidence="1">Belongs to the glycosyl hydrolase 2 family.</text>
</comment>
<dbReference type="GO" id="GO:0004553">
    <property type="term" value="F:hydrolase activity, hydrolyzing O-glycosyl compounds"/>
    <property type="evidence" value="ECO:0007669"/>
    <property type="project" value="InterPro"/>
</dbReference>
<dbReference type="InterPro" id="IPR013783">
    <property type="entry name" value="Ig-like_fold"/>
</dbReference>
<dbReference type="STRING" id="767519.SAMN05216559_0906"/>
<proteinExistence type="inferred from homology"/>
<dbReference type="SUPFAM" id="SSF49303">
    <property type="entry name" value="beta-Galactosidase/glucuronidase domain"/>
    <property type="match status" value="1"/>
</dbReference>
<name>A0A1I6KJ84_9EURY</name>
<dbReference type="InterPro" id="IPR051913">
    <property type="entry name" value="GH2_Domain-Containing"/>
</dbReference>
<keyword evidence="8" id="KW-1185">Reference proteome</keyword>
<keyword evidence="3" id="KW-0326">Glycosidase</keyword>
<dbReference type="SUPFAM" id="SSF49785">
    <property type="entry name" value="Galactose-binding domain-like"/>
    <property type="match status" value="1"/>
</dbReference>
<accession>A0A1I6KJ84</accession>
<keyword evidence="2" id="KW-0378">Hydrolase</keyword>
<dbReference type="Gene3D" id="3.20.20.80">
    <property type="entry name" value="Glycosidases"/>
    <property type="match status" value="1"/>
</dbReference>
<evidence type="ECO:0000259" key="4">
    <source>
        <dbReference type="Pfam" id="PF00703"/>
    </source>
</evidence>
<evidence type="ECO:0000313" key="8">
    <source>
        <dbReference type="Proteomes" id="UP000199062"/>
    </source>
</evidence>
<dbReference type="InterPro" id="IPR006102">
    <property type="entry name" value="Ig-like_GH2"/>
</dbReference>
<dbReference type="PANTHER" id="PTHR42732">
    <property type="entry name" value="BETA-GALACTOSIDASE"/>
    <property type="match status" value="1"/>
</dbReference>
<dbReference type="Gene3D" id="2.60.40.10">
    <property type="entry name" value="Immunoglobulins"/>
    <property type="match status" value="1"/>
</dbReference>
<dbReference type="PANTHER" id="PTHR42732:SF2">
    <property type="entry name" value="BETA-MANNOSIDASE"/>
    <property type="match status" value="1"/>
</dbReference>
<dbReference type="EMBL" id="FOZK01000001">
    <property type="protein sequence ID" value="SFR91303.1"/>
    <property type="molecule type" value="Genomic_DNA"/>
</dbReference>
<organism evidence="7 8">
    <name type="scientific">Halomicrobium zhouii</name>
    <dbReference type="NCBI Taxonomy" id="767519"/>
    <lineage>
        <taxon>Archaea</taxon>
        <taxon>Methanobacteriati</taxon>
        <taxon>Methanobacteriota</taxon>
        <taxon>Stenosarchaea group</taxon>
        <taxon>Halobacteria</taxon>
        <taxon>Halobacteriales</taxon>
        <taxon>Haloarculaceae</taxon>
        <taxon>Halomicrobium</taxon>
    </lineage>
</organism>
<dbReference type="InterPro" id="IPR008979">
    <property type="entry name" value="Galactose-bd-like_sf"/>
</dbReference>
<reference evidence="7 8" key="1">
    <citation type="submission" date="2016-10" db="EMBL/GenBank/DDBJ databases">
        <authorList>
            <person name="de Groot N.N."/>
        </authorList>
    </citation>
    <scope>NUCLEOTIDE SEQUENCE [LARGE SCALE GENOMIC DNA]</scope>
    <source>
        <strain evidence="7 8">CGMCC 1.10457</strain>
    </source>
</reference>
<feature type="domain" description="Glycoside hydrolase family 2 catalytic" evidence="5">
    <location>
        <begin position="280"/>
        <end position="504"/>
    </location>
</feature>
<evidence type="ECO:0000256" key="1">
    <source>
        <dbReference type="ARBA" id="ARBA00007401"/>
    </source>
</evidence>
<protein>
    <submittedName>
        <fullName evidence="7">Beta-galactosidase/beta-glucuronidase</fullName>
    </submittedName>
</protein>
<dbReference type="Proteomes" id="UP000199062">
    <property type="component" value="Unassembled WGS sequence"/>
</dbReference>
<evidence type="ECO:0000256" key="3">
    <source>
        <dbReference type="ARBA" id="ARBA00023295"/>
    </source>
</evidence>
<evidence type="ECO:0000259" key="5">
    <source>
        <dbReference type="Pfam" id="PF02836"/>
    </source>
</evidence>
<evidence type="ECO:0000313" key="7">
    <source>
        <dbReference type="EMBL" id="SFR91303.1"/>
    </source>
</evidence>
<dbReference type="InterPro" id="IPR006103">
    <property type="entry name" value="Glyco_hydro_2_cat"/>
</dbReference>
<sequence>MPEKLRESMPQFDEQPRVTTRLDGEWTFVTDPEADGVERGLHRPEEEWPAEAETVNVPHAWQEDETYREYTGTAWYRTTVEYDGHGDGDRAFLRFGAVDYEATVYVAGEQVGTNRDGYLPFEVEVTDAVSAGENAVVVEVTDPENLEEIPHGKQGKPWYTRSSGIWQSVTLESRPETFVADVKATPDLDDDSVALDVTVDGPTEGVEATVTILRDGDAVATADVAVEGGEAECTIALDDPAYWTPEDPTLYDVAVELRSEDDGDDEVLDRYVDYFGMRSVSVDSDRLYLNGEPLYVRGALDQAYYPDTLYRPFDDDLFEYEIRKAKELGFNMLRKHIKPAHPDFVEAADRLGILVWEEPANPDLYTDRSKEEVRDQIRGLIDRDYNSPSVVIWSLYNEEWGIGLDQVDYSDHDGRLWNDEEKQAYLTELFHETKELDPTRPICDNSGWAHVATDLNDYHEYFVSPDRHAAWADDLDDIVANPEDNYAVENTPAADAPILISEFGTWGFPDLPTLRDHYGGDPTWFSHDFLEDPLKRPEGVDDRYEATDLPDVFEGYDDLAEVWQERESASLKGVIEEMRTHEGIAGYVLTEFSDIEWEFNGVLDYLREPKSFADDFATVNSEVLVVVEPERHVVAPGEDVAVDVHVVNDTTDALDGVLSWTGAGGEGGRSVAIDGFGTTTYENVLTVAPSPDTETGPHQVEVTLDTGDRVVTNAEPVAVVAPEYAGGKTVYATGPVADSLDANGVTVTDDLVDADVAVVTDLDDDVSAFVERGNSALVVPEPDGRMVPNDRFEYRNVPAGESWNLVASLLYQDSDLVADLCPDARVGWAFEDLFPHDLVVDLDAAADEVHVGSVEGWIANWGSPLVTREHGDGTLCCCTFRVTDAYGEHPTATTLVDRLLRTL</sequence>
<evidence type="ECO:0000259" key="6">
    <source>
        <dbReference type="Pfam" id="PF02837"/>
    </source>
</evidence>
<feature type="domain" description="Glycoside hydrolase family 2 immunoglobulin-like beta-sandwich" evidence="4">
    <location>
        <begin position="177"/>
        <end position="278"/>
    </location>
</feature>
<dbReference type="GO" id="GO:0005975">
    <property type="term" value="P:carbohydrate metabolic process"/>
    <property type="evidence" value="ECO:0007669"/>
    <property type="project" value="InterPro"/>
</dbReference>
<dbReference type="SUPFAM" id="SSF51445">
    <property type="entry name" value="(Trans)glycosidases"/>
    <property type="match status" value="1"/>
</dbReference>
<dbReference type="InterPro" id="IPR006104">
    <property type="entry name" value="Glyco_hydro_2_N"/>
</dbReference>
<dbReference type="Pfam" id="PF02836">
    <property type="entry name" value="Glyco_hydro_2_C"/>
    <property type="match status" value="1"/>
</dbReference>
<gene>
    <name evidence="7" type="ORF">SAMN05216559_0906</name>
</gene>
<dbReference type="AlphaFoldDB" id="A0A1I6KJ84"/>
<dbReference type="InterPro" id="IPR017853">
    <property type="entry name" value="GH"/>
</dbReference>
<dbReference type="InterPro" id="IPR036156">
    <property type="entry name" value="Beta-gal/glucu_dom_sf"/>
</dbReference>
<evidence type="ECO:0000256" key="2">
    <source>
        <dbReference type="ARBA" id="ARBA00022801"/>
    </source>
</evidence>